<keyword evidence="2" id="KW-1185">Reference proteome</keyword>
<comment type="caution">
    <text evidence="1">The sequence shown here is derived from an EMBL/GenBank/DDBJ whole genome shotgun (WGS) entry which is preliminary data.</text>
</comment>
<accession>A0A5N6PXK5</accession>
<name>A0A5N6PXK5_9ASTR</name>
<dbReference type="Proteomes" id="UP000326396">
    <property type="component" value="Linkage Group LG1"/>
</dbReference>
<reference evidence="1 2" key="1">
    <citation type="submission" date="2019-05" db="EMBL/GenBank/DDBJ databases">
        <title>Mikania micrantha, genome provides insights into the molecular mechanism of rapid growth.</title>
        <authorList>
            <person name="Liu B."/>
        </authorList>
    </citation>
    <scope>NUCLEOTIDE SEQUENCE [LARGE SCALE GENOMIC DNA]</scope>
    <source>
        <strain evidence="1">NLD-2019</strain>
        <tissue evidence="1">Leaf</tissue>
    </source>
</reference>
<dbReference type="EMBL" id="SZYD01000001">
    <property type="protein sequence ID" value="KAD7477134.1"/>
    <property type="molecule type" value="Genomic_DNA"/>
</dbReference>
<protein>
    <submittedName>
        <fullName evidence="1">Uncharacterized protein</fullName>
    </submittedName>
</protein>
<organism evidence="1 2">
    <name type="scientific">Mikania micrantha</name>
    <name type="common">bitter vine</name>
    <dbReference type="NCBI Taxonomy" id="192012"/>
    <lineage>
        <taxon>Eukaryota</taxon>
        <taxon>Viridiplantae</taxon>
        <taxon>Streptophyta</taxon>
        <taxon>Embryophyta</taxon>
        <taxon>Tracheophyta</taxon>
        <taxon>Spermatophyta</taxon>
        <taxon>Magnoliopsida</taxon>
        <taxon>eudicotyledons</taxon>
        <taxon>Gunneridae</taxon>
        <taxon>Pentapetalae</taxon>
        <taxon>asterids</taxon>
        <taxon>campanulids</taxon>
        <taxon>Asterales</taxon>
        <taxon>Asteraceae</taxon>
        <taxon>Asteroideae</taxon>
        <taxon>Heliantheae alliance</taxon>
        <taxon>Eupatorieae</taxon>
        <taxon>Mikania</taxon>
    </lineage>
</organism>
<sequence length="166" mass="18592">MDSSVYSRSPSFSSRGTSSLYRQFRVYYQPIFTVQPYVIQAPSISSTRMSTFKLEFPTSGDQHSVAGEFCVQAPSYSAFQQGVRNSINRFSGENGDCGVTQTYHGAQAPNLSDVVHENYSATGFNRFAALKDEVLQRTKLKKCFCIVCISESSTTERKRRGFTNLK</sequence>
<evidence type="ECO:0000313" key="1">
    <source>
        <dbReference type="EMBL" id="KAD7477134.1"/>
    </source>
</evidence>
<dbReference type="AlphaFoldDB" id="A0A5N6PXK5"/>
<gene>
    <name evidence="1" type="ORF">E3N88_00270</name>
</gene>
<proteinExistence type="predicted"/>
<evidence type="ECO:0000313" key="2">
    <source>
        <dbReference type="Proteomes" id="UP000326396"/>
    </source>
</evidence>